<gene>
    <name evidence="5" type="ORF">LTR09_009010</name>
</gene>
<evidence type="ECO:0000256" key="1">
    <source>
        <dbReference type="PROSITE-ProRule" id="PRU00175"/>
    </source>
</evidence>
<feature type="region of interest" description="Disordered" evidence="3">
    <location>
        <begin position="217"/>
        <end position="293"/>
    </location>
</feature>
<feature type="domain" description="RING-type" evidence="4">
    <location>
        <begin position="12"/>
        <end position="53"/>
    </location>
</feature>
<keyword evidence="1" id="KW-0862">Zinc</keyword>
<evidence type="ECO:0000313" key="6">
    <source>
        <dbReference type="Proteomes" id="UP001271007"/>
    </source>
</evidence>
<evidence type="ECO:0000256" key="3">
    <source>
        <dbReference type="SAM" id="MobiDB-lite"/>
    </source>
</evidence>
<reference evidence="5" key="1">
    <citation type="submission" date="2023-04" db="EMBL/GenBank/DDBJ databases">
        <title>Black Yeasts Isolated from many extreme environments.</title>
        <authorList>
            <person name="Coleine C."/>
            <person name="Stajich J.E."/>
            <person name="Selbmann L."/>
        </authorList>
    </citation>
    <scope>NUCLEOTIDE SEQUENCE</scope>
    <source>
        <strain evidence="5">CCFEE 5312</strain>
    </source>
</reference>
<dbReference type="GO" id="GO:0061630">
    <property type="term" value="F:ubiquitin protein ligase activity"/>
    <property type="evidence" value="ECO:0007669"/>
    <property type="project" value="InterPro"/>
</dbReference>
<keyword evidence="1" id="KW-0863">Zinc-finger</keyword>
<dbReference type="InterPro" id="IPR042448">
    <property type="entry name" value="CCNB1IP1"/>
</dbReference>
<dbReference type="EMBL" id="JAWDJX010000037">
    <property type="protein sequence ID" value="KAK3049834.1"/>
    <property type="molecule type" value="Genomic_DNA"/>
</dbReference>
<evidence type="ECO:0000259" key="4">
    <source>
        <dbReference type="PROSITE" id="PS50089"/>
    </source>
</evidence>
<evidence type="ECO:0000313" key="5">
    <source>
        <dbReference type="EMBL" id="KAK3049834.1"/>
    </source>
</evidence>
<dbReference type="GO" id="GO:0000795">
    <property type="term" value="C:synaptonemal complex"/>
    <property type="evidence" value="ECO:0007669"/>
    <property type="project" value="InterPro"/>
</dbReference>
<keyword evidence="2" id="KW-0175">Coiled coil</keyword>
<protein>
    <recommendedName>
        <fullName evidence="4">RING-type domain-containing protein</fullName>
    </recommendedName>
</protein>
<dbReference type="Proteomes" id="UP001271007">
    <property type="component" value="Unassembled WGS sequence"/>
</dbReference>
<accession>A0AAJ0DGL3</accession>
<keyword evidence="6" id="KW-1185">Reference proteome</keyword>
<dbReference type="Gene3D" id="3.30.40.10">
    <property type="entry name" value="Zinc/RING finger domain, C3HC4 (zinc finger)"/>
    <property type="match status" value="1"/>
</dbReference>
<comment type="caution">
    <text evidence="5">The sequence shown here is derived from an EMBL/GenBank/DDBJ whole genome shotgun (WGS) entry which is preliminary data.</text>
</comment>
<dbReference type="PANTHER" id="PTHR14305">
    <property type="entry name" value="E3 UBIQUITIN-PROTEIN LIGASE CCNB1IP1"/>
    <property type="match status" value="1"/>
</dbReference>
<dbReference type="InterPro" id="IPR001841">
    <property type="entry name" value="Znf_RING"/>
</dbReference>
<name>A0AAJ0DGL3_9PEZI</name>
<feature type="coiled-coil region" evidence="2">
    <location>
        <begin position="153"/>
        <end position="190"/>
    </location>
</feature>
<dbReference type="SUPFAM" id="SSF57850">
    <property type="entry name" value="RING/U-box"/>
    <property type="match status" value="1"/>
</dbReference>
<dbReference type="Pfam" id="PF14634">
    <property type="entry name" value="zf-RING_5"/>
    <property type="match status" value="1"/>
</dbReference>
<proteinExistence type="predicted"/>
<sequence length="365" mass="40051">MEHALRCNSLKCRTQLEDRAVVTTCSHIFCVPCSDSLGLSTPTGSTRACPACDTQLPNPDDAVVAQLNPFEDYKTSVLSGLSPNTILECAGRALNFYSYQTSQEIVYQEYLARSLTDKYSTLSSQMDNIIDSANSQINNMGTKLEGRYSCQLVTAMHDEKKKLEEKNEKLAEAYREKGKKQQQLQRLYTQLKQQQLAAGLEVAANFDADNVLNDIATAPRNNNANSNNRGGVPLQSRAGSNGSSGKDGRRNNAYAWESNPPDYRTGLQTARSAPVPMTPSGHRTRLPTHSLYGNNNINDVRGDTLHHGTPHRTTLNNMDPNVYGNSNNQRYGGMSAGVKVGRAQNQNQPFHGVLGNGRPSGLNLR</sequence>
<dbReference type="InterPro" id="IPR013083">
    <property type="entry name" value="Znf_RING/FYVE/PHD"/>
</dbReference>
<dbReference type="PROSITE" id="PS50089">
    <property type="entry name" value="ZF_RING_2"/>
    <property type="match status" value="1"/>
</dbReference>
<dbReference type="AlphaFoldDB" id="A0AAJ0DGL3"/>
<evidence type="ECO:0000256" key="2">
    <source>
        <dbReference type="SAM" id="Coils"/>
    </source>
</evidence>
<dbReference type="GO" id="GO:0007131">
    <property type="term" value="P:reciprocal meiotic recombination"/>
    <property type="evidence" value="ECO:0007669"/>
    <property type="project" value="InterPro"/>
</dbReference>
<dbReference type="PANTHER" id="PTHR14305:SF0">
    <property type="entry name" value="E3 UBIQUITIN-PROTEIN LIGASE CCNB1IP1"/>
    <property type="match status" value="1"/>
</dbReference>
<dbReference type="GO" id="GO:0008270">
    <property type="term" value="F:zinc ion binding"/>
    <property type="evidence" value="ECO:0007669"/>
    <property type="project" value="UniProtKB-KW"/>
</dbReference>
<keyword evidence="1" id="KW-0479">Metal-binding</keyword>
<organism evidence="5 6">
    <name type="scientific">Extremus antarcticus</name>
    <dbReference type="NCBI Taxonomy" id="702011"/>
    <lineage>
        <taxon>Eukaryota</taxon>
        <taxon>Fungi</taxon>
        <taxon>Dikarya</taxon>
        <taxon>Ascomycota</taxon>
        <taxon>Pezizomycotina</taxon>
        <taxon>Dothideomycetes</taxon>
        <taxon>Dothideomycetidae</taxon>
        <taxon>Mycosphaerellales</taxon>
        <taxon>Extremaceae</taxon>
        <taxon>Extremus</taxon>
    </lineage>
</organism>
<feature type="region of interest" description="Disordered" evidence="3">
    <location>
        <begin position="346"/>
        <end position="365"/>
    </location>
</feature>